<dbReference type="RefSeq" id="WP_058282273.1">
    <property type="nucleotide sequence ID" value="NZ_CYUD01000007.1"/>
</dbReference>
<protein>
    <submittedName>
        <fullName evidence="5">Regulatory protein AsnC</fullName>
    </submittedName>
</protein>
<dbReference type="InterPro" id="IPR011008">
    <property type="entry name" value="Dimeric_a/b-barrel"/>
</dbReference>
<evidence type="ECO:0000256" key="1">
    <source>
        <dbReference type="ARBA" id="ARBA00023015"/>
    </source>
</evidence>
<keyword evidence="1" id="KW-0805">Transcription regulation</keyword>
<dbReference type="Proteomes" id="UP000051260">
    <property type="component" value="Unassembled WGS sequence"/>
</dbReference>
<dbReference type="SUPFAM" id="SSF46785">
    <property type="entry name" value="Winged helix' DNA-binding domain"/>
    <property type="match status" value="1"/>
</dbReference>
<evidence type="ECO:0000313" key="6">
    <source>
        <dbReference type="Proteomes" id="UP000051260"/>
    </source>
</evidence>
<dbReference type="InterPro" id="IPR036390">
    <property type="entry name" value="WH_DNA-bd_sf"/>
</dbReference>
<evidence type="ECO:0000259" key="4">
    <source>
        <dbReference type="PROSITE" id="PS50956"/>
    </source>
</evidence>
<keyword evidence="3" id="KW-0804">Transcription</keyword>
<dbReference type="CDD" id="cd00090">
    <property type="entry name" value="HTH_ARSR"/>
    <property type="match status" value="1"/>
</dbReference>
<feature type="domain" description="HTH asnC-type" evidence="4">
    <location>
        <begin position="3"/>
        <end position="64"/>
    </location>
</feature>
<dbReference type="PRINTS" id="PR00033">
    <property type="entry name" value="HTHASNC"/>
</dbReference>
<dbReference type="EMBL" id="CYUD01000007">
    <property type="protein sequence ID" value="CUK04079.1"/>
    <property type="molecule type" value="Genomic_DNA"/>
</dbReference>
<reference evidence="6" key="1">
    <citation type="submission" date="2015-09" db="EMBL/GenBank/DDBJ databases">
        <authorList>
            <person name="Rodrigo-Torres L."/>
            <person name="Arahal D.R."/>
        </authorList>
    </citation>
    <scope>NUCLEOTIDE SEQUENCE [LARGE SCALE GENOMIC DNA]</scope>
    <source>
        <strain evidence="6">CECT 5091</strain>
    </source>
</reference>
<dbReference type="InterPro" id="IPR019887">
    <property type="entry name" value="Tscrpt_reg_AsnC/Lrp_C"/>
</dbReference>
<dbReference type="Gene3D" id="3.30.70.920">
    <property type="match status" value="1"/>
</dbReference>
<keyword evidence="2" id="KW-0238">DNA-binding</keyword>
<dbReference type="SMART" id="SM00344">
    <property type="entry name" value="HTH_ASNC"/>
    <property type="match status" value="1"/>
</dbReference>
<sequence>MDIDRTDRRILALLSNDARKTNKELSHDVGLAASSVHERLKRLHDSGLVVGAYTDIRLERLGLSLKALLFIQMSEHKKSDLDRILKEILKIPEVRAGWMISGRFDAVVEVVTKNTSHLHRLVVERFSSREEISRIETSIVFESVSQHDLSDTLELTNHQP</sequence>
<keyword evidence="6" id="KW-1185">Reference proteome</keyword>
<evidence type="ECO:0000256" key="2">
    <source>
        <dbReference type="ARBA" id="ARBA00023125"/>
    </source>
</evidence>
<dbReference type="GO" id="GO:0043565">
    <property type="term" value="F:sequence-specific DNA binding"/>
    <property type="evidence" value="ECO:0007669"/>
    <property type="project" value="InterPro"/>
</dbReference>
<evidence type="ECO:0000313" key="5">
    <source>
        <dbReference type="EMBL" id="CUK04079.1"/>
    </source>
</evidence>
<dbReference type="PROSITE" id="PS50956">
    <property type="entry name" value="HTH_ASNC_2"/>
    <property type="match status" value="1"/>
</dbReference>
<gene>
    <name evidence="5" type="primary">asnC_2</name>
    <name evidence="5" type="ORF">RUE5091_02586</name>
</gene>
<dbReference type="AlphaFoldDB" id="A0A0N7M9V8"/>
<organism evidence="5 6">
    <name type="scientific">Ruegeria denitrificans</name>
    <dbReference type="NCBI Taxonomy" id="1715692"/>
    <lineage>
        <taxon>Bacteria</taxon>
        <taxon>Pseudomonadati</taxon>
        <taxon>Pseudomonadota</taxon>
        <taxon>Alphaproteobacteria</taxon>
        <taxon>Rhodobacterales</taxon>
        <taxon>Roseobacteraceae</taxon>
        <taxon>Ruegeria</taxon>
    </lineage>
</organism>
<dbReference type="GO" id="GO:0006355">
    <property type="term" value="P:regulation of DNA-templated transcription"/>
    <property type="evidence" value="ECO:0007669"/>
    <property type="project" value="UniProtKB-ARBA"/>
</dbReference>
<dbReference type="SUPFAM" id="SSF54909">
    <property type="entry name" value="Dimeric alpha+beta barrel"/>
    <property type="match status" value="1"/>
</dbReference>
<dbReference type="STRING" id="1715692.RUE5091_02586"/>
<dbReference type="Gene3D" id="1.10.10.10">
    <property type="entry name" value="Winged helix-like DNA-binding domain superfamily/Winged helix DNA-binding domain"/>
    <property type="match status" value="1"/>
</dbReference>
<dbReference type="Pfam" id="PF13412">
    <property type="entry name" value="HTH_24"/>
    <property type="match status" value="1"/>
</dbReference>
<dbReference type="Pfam" id="PF01037">
    <property type="entry name" value="AsnC_trans_reg"/>
    <property type="match status" value="1"/>
</dbReference>
<evidence type="ECO:0000256" key="3">
    <source>
        <dbReference type="ARBA" id="ARBA00023163"/>
    </source>
</evidence>
<dbReference type="PANTHER" id="PTHR30154:SF54">
    <property type="entry name" value="POSSIBLE TRANSCRIPTIONAL REGULATORY PROTEIN (PROBABLY LRP_ASNC-FAMILY)"/>
    <property type="match status" value="1"/>
</dbReference>
<dbReference type="GO" id="GO:0043200">
    <property type="term" value="P:response to amino acid"/>
    <property type="evidence" value="ECO:0007669"/>
    <property type="project" value="TreeGrafter"/>
</dbReference>
<dbReference type="GO" id="GO:0005829">
    <property type="term" value="C:cytosol"/>
    <property type="evidence" value="ECO:0007669"/>
    <property type="project" value="TreeGrafter"/>
</dbReference>
<name>A0A0N7M9V8_9RHOB</name>
<dbReference type="InterPro" id="IPR036388">
    <property type="entry name" value="WH-like_DNA-bd_sf"/>
</dbReference>
<dbReference type="InterPro" id="IPR000485">
    <property type="entry name" value="AsnC-type_HTH_dom"/>
</dbReference>
<proteinExistence type="predicted"/>
<accession>A0A0N7M9V8</accession>
<dbReference type="PANTHER" id="PTHR30154">
    <property type="entry name" value="LEUCINE-RESPONSIVE REGULATORY PROTEIN"/>
    <property type="match status" value="1"/>
</dbReference>
<dbReference type="InterPro" id="IPR019888">
    <property type="entry name" value="Tscrpt_reg_AsnC-like"/>
</dbReference>
<dbReference type="InterPro" id="IPR011991">
    <property type="entry name" value="ArsR-like_HTH"/>
</dbReference>
<dbReference type="OrthoDB" id="7856348at2"/>